<dbReference type="GO" id="GO:0000932">
    <property type="term" value="C:P-body"/>
    <property type="evidence" value="ECO:0007669"/>
    <property type="project" value="TreeGrafter"/>
</dbReference>
<dbReference type="GO" id="GO:0030015">
    <property type="term" value="C:CCR4-NOT core complex"/>
    <property type="evidence" value="ECO:0007669"/>
    <property type="project" value="InterPro"/>
</dbReference>
<dbReference type="PANTHER" id="PTHR13162">
    <property type="entry name" value="CCR4-NOT TRANSCRIPTION COMPLEX"/>
    <property type="match status" value="1"/>
</dbReference>
<name>A0A7R9SWD2_9CHLO</name>
<accession>A0A7R9SWD2</accession>
<reference evidence="2" key="1">
    <citation type="submission" date="2021-01" db="EMBL/GenBank/DDBJ databases">
        <authorList>
            <person name="Corre E."/>
            <person name="Pelletier E."/>
            <person name="Niang G."/>
            <person name="Scheremetjew M."/>
            <person name="Finn R."/>
            <person name="Kale V."/>
            <person name="Holt S."/>
            <person name="Cochrane G."/>
            <person name="Meng A."/>
            <person name="Brown T."/>
            <person name="Cohen L."/>
        </authorList>
    </citation>
    <scope>NUCLEOTIDE SEQUENCE</scope>
    <source>
        <strain evidence="2">RCC251</strain>
    </source>
</reference>
<dbReference type="InterPro" id="IPR007196">
    <property type="entry name" value="CCR4-Not_Not1_C"/>
</dbReference>
<dbReference type="GO" id="GO:0000288">
    <property type="term" value="P:nuclear-transcribed mRNA catabolic process, deadenylation-dependent decay"/>
    <property type="evidence" value="ECO:0007669"/>
    <property type="project" value="TreeGrafter"/>
</dbReference>
<dbReference type="EMBL" id="HBDW01000616">
    <property type="protein sequence ID" value="CAD8216970.1"/>
    <property type="molecule type" value="Transcribed_RNA"/>
</dbReference>
<proteinExistence type="predicted"/>
<dbReference type="GO" id="GO:0060090">
    <property type="term" value="F:molecular adaptor activity"/>
    <property type="evidence" value="ECO:0007669"/>
    <property type="project" value="TreeGrafter"/>
</dbReference>
<organism evidence="2">
    <name type="scientific">Pycnococcus provasolii</name>
    <dbReference type="NCBI Taxonomy" id="41880"/>
    <lineage>
        <taxon>Eukaryota</taxon>
        <taxon>Viridiplantae</taxon>
        <taxon>Chlorophyta</taxon>
        <taxon>Pseudoscourfieldiophyceae</taxon>
        <taxon>Pseudoscourfieldiales</taxon>
        <taxon>Pycnococcaceae</taxon>
        <taxon>Pycnococcus</taxon>
    </lineage>
</organism>
<gene>
    <name evidence="2" type="ORF">PPRO1472_LOCUS410</name>
</gene>
<feature type="domain" description="CCR4-Not complex component Not1 C-terminal" evidence="1">
    <location>
        <begin position="1"/>
        <end position="257"/>
    </location>
</feature>
<evidence type="ECO:0000259" key="1">
    <source>
        <dbReference type="Pfam" id="PF04054"/>
    </source>
</evidence>
<dbReference type="InterPro" id="IPR040398">
    <property type="entry name" value="Not1"/>
</dbReference>
<dbReference type="Pfam" id="PF04054">
    <property type="entry name" value="Not1"/>
    <property type="match status" value="1"/>
</dbReference>
<dbReference type="GO" id="GO:0017148">
    <property type="term" value="P:negative regulation of translation"/>
    <property type="evidence" value="ECO:0007669"/>
    <property type="project" value="InterPro"/>
</dbReference>
<protein>
    <recommendedName>
        <fullName evidence="1">CCR4-Not complex component Not1 C-terminal domain-containing protein</fullName>
    </recommendedName>
</protein>
<dbReference type="Gene3D" id="1.25.40.800">
    <property type="match status" value="1"/>
</dbReference>
<dbReference type="AlphaFoldDB" id="A0A7R9SWD2"/>
<evidence type="ECO:0000313" key="2">
    <source>
        <dbReference type="EMBL" id="CAD8216970.1"/>
    </source>
</evidence>
<dbReference type="PANTHER" id="PTHR13162:SF8">
    <property type="entry name" value="CCR4-NOT TRANSCRIPTION COMPLEX SUBUNIT 1"/>
    <property type="match status" value="1"/>
</dbReference>
<dbReference type="Gene3D" id="1.25.40.790">
    <property type="match status" value="1"/>
</dbReference>
<sequence>MLHDFPEFLCGHHAALCDAIPTGCVQMRNLVLSAFPRSMRLPDPFTPNLKVDMLPEIAHAPKVLCDVENIVCRGDGRLKASVDSYLRSRTPASLPTELCRSFFLPPREAAAMQTQHDVPAMNALVLYVGMVGVRAGTGPQVAQSPAIELLRRIAAGLDPEGRYHLLNAAANQLRYPNSHTHYFSCALLSLFLEPGGVESLPEQITRVLLERLIVNRPHPWGLLVTFIELIKNPVYGFWNQAFTRCAPEIERLFESVARSCAGAGAAVGGVGEPLQQARAR</sequence>